<dbReference type="Proteomes" id="UP001234989">
    <property type="component" value="Chromosome 10"/>
</dbReference>
<dbReference type="SUPFAM" id="SSF56672">
    <property type="entry name" value="DNA/RNA polymerases"/>
    <property type="match status" value="1"/>
</dbReference>
<sequence>MWATTMVPNSKVLTKVVVPAGGGGNGRARSESGHGKNQRGRGVEEMIMLGGEWGTQVEGLSGMMIEISVTPSQIWSRVLAQSLSLLIKTQLQELLDEGLTCLTVSPWGAPILFVKKKDDDDLRYKEKAIAMLDQDVRKLRTREIRSVNAQWKHISVEEATSEIKRDMQDKYRYLFEDSSTTFFLA</sequence>
<dbReference type="EMBL" id="CP133621">
    <property type="protein sequence ID" value="WMV49409.1"/>
    <property type="molecule type" value="Genomic_DNA"/>
</dbReference>
<dbReference type="InterPro" id="IPR043502">
    <property type="entry name" value="DNA/RNA_pol_sf"/>
</dbReference>
<evidence type="ECO:0000256" key="1">
    <source>
        <dbReference type="SAM" id="MobiDB-lite"/>
    </source>
</evidence>
<evidence type="ECO:0000313" key="3">
    <source>
        <dbReference type="Proteomes" id="UP001234989"/>
    </source>
</evidence>
<feature type="region of interest" description="Disordered" evidence="1">
    <location>
        <begin position="19"/>
        <end position="41"/>
    </location>
</feature>
<keyword evidence="3" id="KW-1185">Reference proteome</keyword>
<accession>A0AAF0UQK3</accession>
<proteinExistence type="predicted"/>
<protein>
    <recommendedName>
        <fullName evidence="4">Reverse transcriptase domain-containing protein</fullName>
    </recommendedName>
</protein>
<evidence type="ECO:0008006" key="4">
    <source>
        <dbReference type="Google" id="ProtNLM"/>
    </source>
</evidence>
<dbReference type="Gene3D" id="3.10.10.10">
    <property type="entry name" value="HIV Type 1 Reverse Transcriptase, subunit A, domain 1"/>
    <property type="match status" value="1"/>
</dbReference>
<gene>
    <name evidence="2" type="ORF">MTR67_042794</name>
</gene>
<dbReference type="AlphaFoldDB" id="A0AAF0UQK3"/>
<reference evidence="2" key="1">
    <citation type="submission" date="2023-08" db="EMBL/GenBank/DDBJ databases">
        <title>A de novo genome assembly of Solanum verrucosum Schlechtendal, a Mexican diploid species geographically isolated from the other diploid A-genome species in potato relatives.</title>
        <authorList>
            <person name="Hosaka K."/>
        </authorList>
    </citation>
    <scope>NUCLEOTIDE SEQUENCE</scope>
    <source>
        <tissue evidence="2">Young leaves</tissue>
    </source>
</reference>
<organism evidence="2 3">
    <name type="scientific">Solanum verrucosum</name>
    <dbReference type="NCBI Taxonomy" id="315347"/>
    <lineage>
        <taxon>Eukaryota</taxon>
        <taxon>Viridiplantae</taxon>
        <taxon>Streptophyta</taxon>
        <taxon>Embryophyta</taxon>
        <taxon>Tracheophyta</taxon>
        <taxon>Spermatophyta</taxon>
        <taxon>Magnoliopsida</taxon>
        <taxon>eudicotyledons</taxon>
        <taxon>Gunneridae</taxon>
        <taxon>Pentapetalae</taxon>
        <taxon>asterids</taxon>
        <taxon>lamiids</taxon>
        <taxon>Solanales</taxon>
        <taxon>Solanaceae</taxon>
        <taxon>Solanoideae</taxon>
        <taxon>Solaneae</taxon>
        <taxon>Solanum</taxon>
    </lineage>
</organism>
<evidence type="ECO:0000313" key="2">
    <source>
        <dbReference type="EMBL" id="WMV49409.1"/>
    </source>
</evidence>
<name>A0AAF0UQK3_SOLVR</name>